<comment type="pathway">
    <text evidence="6">Glycan metabolism; bacterial cellulose biosynthesis.</text>
</comment>
<keyword evidence="3 6" id="KW-0812">Transmembrane</keyword>
<dbReference type="GO" id="GO:0030244">
    <property type="term" value="P:cellulose biosynthetic process"/>
    <property type="evidence" value="ECO:0007669"/>
    <property type="project" value="UniProtKB-KW"/>
</dbReference>
<feature type="signal peptide" evidence="6">
    <location>
        <begin position="1"/>
        <end position="26"/>
    </location>
</feature>
<dbReference type="GO" id="GO:0006011">
    <property type="term" value="P:UDP-alpha-D-glucose metabolic process"/>
    <property type="evidence" value="ECO:0007669"/>
    <property type="project" value="InterPro"/>
</dbReference>
<keyword evidence="2 6" id="KW-1003">Cell membrane</keyword>
<evidence type="ECO:0000256" key="1">
    <source>
        <dbReference type="ARBA" id="ARBA00004162"/>
    </source>
</evidence>
<organism evidence="8 9">
    <name type="scientific">Methylobrevis albus</name>
    <dbReference type="NCBI Taxonomy" id="2793297"/>
    <lineage>
        <taxon>Bacteria</taxon>
        <taxon>Pseudomonadati</taxon>
        <taxon>Pseudomonadota</taxon>
        <taxon>Alphaproteobacteria</taxon>
        <taxon>Hyphomicrobiales</taxon>
        <taxon>Pleomorphomonadaceae</taxon>
        <taxon>Methylobrevis</taxon>
    </lineage>
</organism>
<dbReference type="PANTHER" id="PTHR39083:SF1">
    <property type="entry name" value="CYCLIC DI-GMP-BINDING PROTEIN"/>
    <property type="match status" value="1"/>
</dbReference>
<feature type="transmembrane region" description="Helical" evidence="6">
    <location>
        <begin position="792"/>
        <end position="814"/>
    </location>
</feature>
<comment type="subcellular location">
    <subcellularLocation>
        <location evidence="6">Cell inner membrane</location>
    </subcellularLocation>
    <subcellularLocation>
        <location evidence="1">Cell membrane</location>
        <topology evidence="1">Single-pass membrane protein</topology>
    </subcellularLocation>
</comment>
<feature type="compositionally biased region" description="Low complexity" evidence="7">
    <location>
        <begin position="54"/>
        <end position="70"/>
    </location>
</feature>
<comment type="similarity">
    <text evidence="6">Belongs to the AcsB/BcsB family.</text>
</comment>
<sequence length="822" mass="85915">MRRWPALVGLTLLGALSVPGSVPLFAQTTPFDMSPERERLEIPNRPARPPAPAATPAAPAAPAPGASTPVAPTPTAPSPDAPTPAAEAAEPAVPAAPAAPRMTRRPLVPFETMSLAGETDERAWAVTLTQEQAASTARLSVGFRNAVVVAPEISRLEVFINGELVIDTPVGISDRTGIVTADLRPGLLRAGTNLVRFRAEQRHRTDCSIQSTYELWTAIDQSATFIAFEGPDAGRLHRIGDIAALGVNTAGVTSIEIVVPSLGQPTITAPMIRLAEGLALIAGMPNQEVRVRTGAPDAPVEGPGRLSVALGTAPELGAVLAALPDGATSRPLTGFIDDPRLGASTLIVTGPTWDAVEIAVEGIVGTVDRTPGADRAALSMQSARMPEPPVIAAATSLTLAQLGVRTHEFSGRRFRTDFAFGLPADFYATAYGEVSLLLDAAYSSEVLPGSHIDVYVNDNIAATVPITSEGGAILRHLPISVTMQHMKPGANVITLEAVLMTAADAACLPGATALGDSRFVLFDSSQLDVPRYARIGQEPNLAAFAGMGFPYDADAQALPTLIGGGQPETLSAAATLFARLSVAAGRPIAINPVMSPAGIGNGPALFIGPISQMPPGVLTAVGLPETLRSDWSSTPQRLPTLDQGGTDTRESFERWRDRLAEGGWRGQVSSFEDWLVRNFDISLGTLRLMPGVQTEFTPPAGASLIIAQNAAPGGVGAWTVIAAPSEAQLDEGVRAVTTAERWRQIDGSISTYQAATGTLESREIGAFRFLETQPLSIGNLRLVAANWLSDNILAFSALLLLSSVLLGLSTIVLLNTLGRKSP</sequence>
<dbReference type="Proteomes" id="UP000631694">
    <property type="component" value="Unassembled WGS sequence"/>
</dbReference>
<feature type="region of interest" description="Disordered" evidence="7">
    <location>
        <begin position="29"/>
        <end position="105"/>
    </location>
</feature>
<dbReference type="Gene3D" id="2.60.120.260">
    <property type="entry name" value="Galactose-binding domain-like"/>
    <property type="match status" value="2"/>
</dbReference>
<keyword evidence="6" id="KW-0135">Cellulose biosynthesis</keyword>
<keyword evidence="9" id="KW-1185">Reference proteome</keyword>
<keyword evidence="6" id="KW-0997">Cell inner membrane</keyword>
<evidence type="ECO:0000256" key="7">
    <source>
        <dbReference type="SAM" id="MobiDB-lite"/>
    </source>
</evidence>
<evidence type="ECO:0000256" key="3">
    <source>
        <dbReference type="ARBA" id="ARBA00022692"/>
    </source>
</evidence>
<evidence type="ECO:0000256" key="4">
    <source>
        <dbReference type="ARBA" id="ARBA00022989"/>
    </source>
</evidence>
<dbReference type="AlphaFoldDB" id="A0A931I2W0"/>
<proteinExistence type="inferred from homology"/>
<feature type="chain" id="PRO_5038165923" description="Cyclic di-GMP-binding protein" evidence="6">
    <location>
        <begin position="27"/>
        <end position="822"/>
    </location>
</feature>
<feature type="compositionally biased region" description="Pro residues" evidence="7">
    <location>
        <begin position="71"/>
        <end position="82"/>
    </location>
</feature>
<comment type="subunit">
    <text evidence="6">Tightly associated with the cellulose synthase catalytic subunit.</text>
</comment>
<gene>
    <name evidence="8" type="ORF">I5731_15530</name>
</gene>
<comment type="caution">
    <text evidence="8">The sequence shown here is derived from an EMBL/GenBank/DDBJ whole genome shotgun (WGS) entry which is preliminary data.</text>
</comment>
<keyword evidence="6" id="KW-0732">Signal</keyword>
<dbReference type="GO" id="GO:0005886">
    <property type="term" value="C:plasma membrane"/>
    <property type="evidence" value="ECO:0007669"/>
    <property type="project" value="UniProtKB-SubCell"/>
</dbReference>
<dbReference type="EMBL" id="JADZLT010000053">
    <property type="protein sequence ID" value="MBH0239235.1"/>
    <property type="molecule type" value="Genomic_DNA"/>
</dbReference>
<keyword evidence="4 6" id="KW-1133">Transmembrane helix</keyword>
<evidence type="ECO:0000256" key="5">
    <source>
        <dbReference type="ARBA" id="ARBA00023136"/>
    </source>
</evidence>
<evidence type="ECO:0000256" key="2">
    <source>
        <dbReference type="ARBA" id="ARBA00022475"/>
    </source>
</evidence>
<protein>
    <recommendedName>
        <fullName evidence="6">Cyclic di-GMP-binding protein</fullName>
    </recommendedName>
    <alternativeName>
        <fullName evidence="6">Cellulose synthase regulatory subunit</fullName>
    </alternativeName>
</protein>
<evidence type="ECO:0000313" key="9">
    <source>
        <dbReference type="Proteomes" id="UP000631694"/>
    </source>
</evidence>
<feature type="compositionally biased region" description="Low complexity" evidence="7">
    <location>
        <begin position="83"/>
        <end position="100"/>
    </location>
</feature>
<dbReference type="InterPro" id="IPR018513">
    <property type="entry name" value="Cell_synthase_bac"/>
</dbReference>
<comment type="function">
    <text evidence="6">Binds the cellulose synthase activator, bis-(3'-5') cyclic diguanylic acid (c-di-GMP).</text>
</comment>
<keyword evidence="6" id="KW-0973">c-di-GMP</keyword>
<dbReference type="RefSeq" id="WP_197312318.1">
    <property type="nucleotide sequence ID" value="NZ_JADZLT010000053.1"/>
</dbReference>
<evidence type="ECO:0000313" key="8">
    <source>
        <dbReference type="EMBL" id="MBH0239235.1"/>
    </source>
</evidence>
<name>A0A931I2W0_9HYPH</name>
<reference evidence="8" key="1">
    <citation type="submission" date="2020-12" db="EMBL/GenBank/DDBJ databases">
        <title>Methylobrevis albus sp. nov., isolated from fresh water lack sediment.</title>
        <authorList>
            <person name="Zou Q."/>
        </authorList>
    </citation>
    <scope>NUCLEOTIDE SEQUENCE</scope>
    <source>
        <strain evidence="8">L22</strain>
    </source>
</reference>
<keyword evidence="5 6" id="KW-0472">Membrane</keyword>
<accession>A0A931I2W0</accession>
<evidence type="ECO:0000256" key="6">
    <source>
        <dbReference type="RuleBase" id="RU365021"/>
    </source>
</evidence>
<dbReference type="PANTHER" id="PTHR39083">
    <property type="entry name" value="CYCLIC DI-GMP-BINDING PROTEIN"/>
    <property type="match status" value="1"/>
</dbReference>
<dbReference type="Pfam" id="PF03170">
    <property type="entry name" value="BcsB"/>
    <property type="match status" value="1"/>
</dbReference>